<proteinExistence type="predicted"/>
<dbReference type="Pfam" id="PF04575">
    <property type="entry name" value="SlipAM"/>
    <property type="match status" value="1"/>
</dbReference>
<accession>C4GKB2</accession>
<gene>
    <name evidence="2" type="ORF">GCWU000324_02486</name>
</gene>
<organism evidence="2 3">
    <name type="scientific">Kingella oralis ATCC 51147</name>
    <dbReference type="NCBI Taxonomy" id="629741"/>
    <lineage>
        <taxon>Bacteria</taxon>
        <taxon>Pseudomonadati</taxon>
        <taxon>Pseudomonadota</taxon>
        <taxon>Betaproteobacteria</taxon>
        <taxon>Neisseriales</taxon>
        <taxon>Neisseriaceae</taxon>
        <taxon>Kingella</taxon>
    </lineage>
</organism>
<protein>
    <recommendedName>
        <fullName evidence="1">Surface lipoprotein assembly modifier C-terminal domain-containing protein</fullName>
    </recommendedName>
</protein>
<dbReference type="GeneID" id="84905648"/>
<evidence type="ECO:0000259" key="1">
    <source>
        <dbReference type="Pfam" id="PF04575"/>
    </source>
</evidence>
<evidence type="ECO:0000313" key="2">
    <source>
        <dbReference type="EMBL" id="EEP68234.1"/>
    </source>
</evidence>
<evidence type="ECO:0000313" key="3">
    <source>
        <dbReference type="Proteomes" id="UP000003009"/>
    </source>
</evidence>
<dbReference type="EMBL" id="ACJW02000003">
    <property type="protein sequence ID" value="EEP68234.1"/>
    <property type="molecule type" value="Genomic_DNA"/>
</dbReference>
<dbReference type="Proteomes" id="UP000003009">
    <property type="component" value="Unassembled WGS sequence"/>
</dbReference>
<sequence length="99" mass="12091">MRKIGNLGLGWNRQWGSGHNLTTALHDSVQKRKYRGADFFNIKRSEEEYFTRLSLSHKKLAWRGFEPRLNWRWSHVDSNHFYYKYDNHRVFLDVSKQFK</sequence>
<comment type="caution">
    <text evidence="2">The sequence shown here is derived from an EMBL/GenBank/DDBJ whole genome shotgun (WGS) entry which is preliminary data.</text>
</comment>
<dbReference type="AlphaFoldDB" id="C4GKB2"/>
<feature type="domain" description="Surface lipoprotein assembly modifier C-terminal" evidence="1">
    <location>
        <begin position="7"/>
        <end position="98"/>
    </location>
</feature>
<reference evidence="2" key="1">
    <citation type="submission" date="2009-04" db="EMBL/GenBank/DDBJ databases">
        <authorList>
            <person name="Weinstock G."/>
            <person name="Sodergren E."/>
            <person name="Clifton S."/>
            <person name="Fulton L."/>
            <person name="Fulton B."/>
            <person name="Courtney L."/>
            <person name="Fronick C."/>
            <person name="Harrison M."/>
            <person name="Strong C."/>
            <person name="Farmer C."/>
            <person name="Delahaunty K."/>
            <person name="Markovic C."/>
            <person name="Hall O."/>
            <person name="Minx P."/>
            <person name="Tomlinson C."/>
            <person name="Mitreva M."/>
            <person name="Nelson J."/>
            <person name="Hou S."/>
            <person name="Wollam A."/>
            <person name="Pepin K.H."/>
            <person name="Johnson M."/>
            <person name="Bhonagiri V."/>
            <person name="Nash W.E."/>
            <person name="Warren W."/>
            <person name="Chinwalla A."/>
            <person name="Mardis E.R."/>
            <person name="Wilson R.K."/>
        </authorList>
    </citation>
    <scope>NUCLEOTIDE SEQUENCE [LARGE SCALE GENOMIC DNA]</scope>
    <source>
        <strain evidence="2">ATCC 51147</strain>
    </source>
</reference>
<dbReference type="HOGENOM" id="CLU_2316547_0_0_4"/>
<name>C4GKB2_9NEIS</name>
<dbReference type="InterPro" id="IPR007655">
    <property type="entry name" value="Slam_C"/>
</dbReference>
<dbReference type="RefSeq" id="WP_003797731.1">
    <property type="nucleotide sequence ID" value="NZ_GG665872.1"/>
</dbReference>
<keyword evidence="3" id="KW-1185">Reference proteome</keyword>